<dbReference type="InterPro" id="IPR001091">
    <property type="entry name" value="RM_Methyltransferase"/>
</dbReference>
<evidence type="ECO:0000313" key="7">
    <source>
        <dbReference type="Proteomes" id="UP000318626"/>
    </source>
</evidence>
<evidence type="ECO:0000313" key="6">
    <source>
        <dbReference type="EMBL" id="QDU78133.1"/>
    </source>
</evidence>
<proteinExistence type="inferred from homology"/>
<evidence type="ECO:0000256" key="1">
    <source>
        <dbReference type="ARBA" id="ARBA00022603"/>
    </source>
</evidence>
<dbReference type="SUPFAM" id="SSF53335">
    <property type="entry name" value="S-adenosyl-L-methionine-dependent methyltransferases"/>
    <property type="match status" value="1"/>
</dbReference>
<gene>
    <name evidence="6" type="ORF">Pan97_52150</name>
</gene>
<dbReference type="RefSeq" id="WP_144977721.1">
    <property type="nucleotide sequence ID" value="NZ_CP036289.1"/>
</dbReference>
<comment type="similarity">
    <text evidence="3">Belongs to the N(4)/N(6)-methyltransferase family.</text>
</comment>
<dbReference type="GO" id="GO:0032259">
    <property type="term" value="P:methylation"/>
    <property type="evidence" value="ECO:0007669"/>
    <property type="project" value="UniProtKB-KW"/>
</dbReference>
<feature type="compositionally biased region" description="Polar residues" evidence="4">
    <location>
        <begin position="1"/>
        <end position="17"/>
    </location>
</feature>
<dbReference type="GO" id="GO:0003677">
    <property type="term" value="F:DNA binding"/>
    <property type="evidence" value="ECO:0007669"/>
    <property type="project" value="InterPro"/>
</dbReference>
<keyword evidence="7" id="KW-1185">Reference proteome</keyword>
<reference evidence="7" key="1">
    <citation type="submission" date="2019-02" db="EMBL/GenBank/DDBJ databases">
        <title>Deep-cultivation of Planctomycetes and their phenomic and genomic characterization uncovers novel biology.</title>
        <authorList>
            <person name="Wiegand S."/>
            <person name="Jogler M."/>
            <person name="Boedeker C."/>
            <person name="Pinto D."/>
            <person name="Vollmers J."/>
            <person name="Rivas-Marin E."/>
            <person name="Kohn T."/>
            <person name="Peeters S.H."/>
            <person name="Heuer A."/>
            <person name="Rast P."/>
            <person name="Oberbeckmann S."/>
            <person name="Bunk B."/>
            <person name="Jeske O."/>
            <person name="Meyerdierks A."/>
            <person name="Storesund J.E."/>
            <person name="Kallscheuer N."/>
            <person name="Luecker S."/>
            <person name="Lage O.M."/>
            <person name="Pohl T."/>
            <person name="Merkel B.J."/>
            <person name="Hornburger P."/>
            <person name="Mueller R.-W."/>
            <person name="Bruemmer F."/>
            <person name="Labrenz M."/>
            <person name="Spormann A.M."/>
            <person name="Op den Camp H."/>
            <person name="Overmann J."/>
            <person name="Amann R."/>
            <person name="Jetten M.S.M."/>
            <person name="Mascher T."/>
            <person name="Medema M.H."/>
            <person name="Devos D.P."/>
            <person name="Kaster A.-K."/>
            <person name="Ovreas L."/>
            <person name="Rohde M."/>
            <person name="Galperin M.Y."/>
            <person name="Jogler C."/>
        </authorList>
    </citation>
    <scope>NUCLEOTIDE SEQUENCE [LARGE SCALE GENOMIC DNA]</scope>
    <source>
        <strain evidence="7">Pan97</strain>
    </source>
</reference>
<dbReference type="KEGG" id="bvo:Pan97_52150"/>
<accession>A0A518CFX4</accession>
<dbReference type="AlphaFoldDB" id="A0A518CFX4"/>
<keyword evidence="2 6" id="KW-0808">Transferase</keyword>
<sequence length="350" mass="40046">MAATKAQSSKLARTNRSLPKRQLSEGDVESRDQVRLHYGDALELYGSWRTPICIVSDGPYGIKGFPGDPPTPETLPEIYRPHIEAWSRYSTPETTLWFWNTELGWATVHPILVANGWEYRCCHIWDKGLGHVAGNANSQTLRKFPVVTEVCVQYVKPARFRFEGREVSMQEWLRLEWLRTGLPLSLTNEACNVRNAATRKYFTKCHLWYFPPVEAFERLVAYANTHGATEGKPYFSIDGNLPLSGEQWSRMRAKFHCEVGINNVWREPPVRGVERLKEKYRCVHNNQKPLRLIDICIQACTEPGDVVWEPFGGLCSAAIASHSNGRACHSAEIMPEYWLASTERLKTYDE</sequence>
<dbReference type="InterPro" id="IPR002941">
    <property type="entry name" value="DNA_methylase_N4/N6"/>
</dbReference>
<evidence type="ECO:0000256" key="3">
    <source>
        <dbReference type="RuleBase" id="RU362026"/>
    </source>
</evidence>
<organism evidence="6 7">
    <name type="scientific">Bremerella volcania</name>
    <dbReference type="NCBI Taxonomy" id="2527984"/>
    <lineage>
        <taxon>Bacteria</taxon>
        <taxon>Pseudomonadati</taxon>
        <taxon>Planctomycetota</taxon>
        <taxon>Planctomycetia</taxon>
        <taxon>Pirellulales</taxon>
        <taxon>Pirellulaceae</taxon>
        <taxon>Bremerella</taxon>
    </lineage>
</organism>
<evidence type="ECO:0000259" key="5">
    <source>
        <dbReference type="Pfam" id="PF01555"/>
    </source>
</evidence>
<dbReference type="EC" id="2.1.1.-" evidence="3"/>
<evidence type="ECO:0000256" key="4">
    <source>
        <dbReference type="SAM" id="MobiDB-lite"/>
    </source>
</evidence>
<keyword evidence="1 6" id="KW-0489">Methyltransferase</keyword>
<dbReference type="GO" id="GO:0008170">
    <property type="term" value="F:N-methyltransferase activity"/>
    <property type="evidence" value="ECO:0007669"/>
    <property type="project" value="InterPro"/>
</dbReference>
<dbReference type="REBASE" id="355769">
    <property type="entry name" value="M.PbaPan97ORF52150P"/>
</dbReference>
<dbReference type="PRINTS" id="PR00508">
    <property type="entry name" value="S21N4MTFRASE"/>
</dbReference>
<name>A0A518CFX4_9BACT</name>
<protein>
    <recommendedName>
        <fullName evidence="3">Methyltransferase</fullName>
        <ecNumber evidence="3">2.1.1.-</ecNumber>
    </recommendedName>
</protein>
<dbReference type="Gene3D" id="3.40.50.150">
    <property type="entry name" value="Vaccinia Virus protein VP39"/>
    <property type="match status" value="1"/>
</dbReference>
<dbReference type="OrthoDB" id="9773571at2"/>
<dbReference type="Pfam" id="PF01555">
    <property type="entry name" value="N6_N4_Mtase"/>
    <property type="match status" value="1"/>
</dbReference>
<feature type="region of interest" description="Disordered" evidence="4">
    <location>
        <begin position="1"/>
        <end position="26"/>
    </location>
</feature>
<dbReference type="InterPro" id="IPR029063">
    <property type="entry name" value="SAM-dependent_MTases_sf"/>
</dbReference>
<dbReference type="EMBL" id="CP036289">
    <property type="protein sequence ID" value="QDU78133.1"/>
    <property type="molecule type" value="Genomic_DNA"/>
</dbReference>
<dbReference type="Proteomes" id="UP000318626">
    <property type="component" value="Chromosome"/>
</dbReference>
<evidence type="ECO:0000256" key="2">
    <source>
        <dbReference type="ARBA" id="ARBA00022679"/>
    </source>
</evidence>
<feature type="domain" description="DNA methylase N-4/N-6" evidence="5">
    <location>
        <begin position="53"/>
        <end position="338"/>
    </location>
</feature>